<keyword evidence="8" id="KW-0597">Phosphoprotein</keyword>
<evidence type="ECO:0000259" key="20">
    <source>
        <dbReference type="PROSITE" id="PS50109"/>
    </source>
</evidence>
<feature type="domain" description="Histidine kinase" evidence="20">
    <location>
        <begin position="56"/>
        <end position="247"/>
    </location>
</feature>
<comment type="cofactor">
    <cofactor evidence="2">
        <name>[4Fe-4S] cluster</name>
        <dbReference type="ChEBI" id="CHEBI:49883"/>
    </cofactor>
</comment>
<evidence type="ECO:0000256" key="8">
    <source>
        <dbReference type="ARBA" id="ARBA00022553"/>
    </source>
</evidence>
<evidence type="ECO:0000256" key="13">
    <source>
        <dbReference type="ARBA" id="ARBA00022840"/>
    </source>
</evidence>
<evidence type="ECO:0000313" key="21">
    <source>
        <dbReference type="EMBL" id="PAU95567.1"/>
    </source>
</evidence>
<evidence type="ECO:0000256" key="9">
    <source>
        <dbReference type="ARBA" id="ARBA00022679"/>
    </source>
</evidence>
<evidence type="ECO:0000256" key="14">
    <source>
        <dbReference type="ARBA" id="ARBA00023004"/>
    </source>
</evidence>
<gene>
    <name evidence="21" type="ORF">CK503_00430</name>
</gene>
<evidence type="ECO:0000256" key="16">
    <source>
        <dbReference type="ARBA" id="ARBA00023014"/>
    </source>
</evidence>
<dbReference type="PROSITE" id="PS50109">
    <property type="entry name" value="HIS_KIN"/>
    <property type="match status" value="1"/>
</dbReference>
<dbReference type="PANTHER" id="PTHR24421:SF10">
    <property type="entry name" value="NITRATE_NITRITE SENSOR PROTEIN NARQ"/>
    <property type="match status" value="1"/>
</dbReference>
<keyword evidence="6" id="KW-0004">4Fe-4S</keyword>
<dbReference type="RefSeq" id="WP_095604812.1">
    <property type="nucleotide sequence ID" value="NZ_NSKE01000001.1"/>
</dbReference>
<dbReference type="Gene3D" id="3.30.565.10">
    <property type="entry name" value="Histidine kinase-like ATPase, C-terminal domain"/>
    <property type="match status" value="1"/>
</dbReference>
<evidence type="ECO:0000256" key="7">
    <source>
        <dbReference type="ARBA" id="ARBA00022490"/>
    </source>
</evidence>
<keyword evidence="16" id="KW-0411">Iron-sulfur</keyword>
<dbReference type="InterPro" id="IPR005467">
    <property type="entry name" value="His_kinase_dom"/>
</dbReference>
<evidence type="ECO:0000256" key="15">
    <source>
        <dbReference type="ARBA" id="ARBA00023012"/>
    </source>
</evidence>
<evidence type="ECO:0000313" key="22">
    <source>
        <dbReference type="Proteomes" id="UP000218831"/>
    </source>
</evidence>
<dbReference type="InterPro" id="IPR004358">
    <property type="entry name" value="Sig_transdc_His_kin-like_C"/>
</dbReference>
<dbReference type="Pfam" id="PF07730">
    <property type="entry name" value="HisKA_3"/>
    <property type="match status" value="1"/>
</dbReference>
<dbReference type="OrthoDB" id="9778366at2"/>
<protein>
    <recommendedName>
        <fullName evidence="5">Oxygen sensor histidine kinase NreB</fullName>
        <ecNumber evidence="4">2.7.13.3</ecNumber>
    </recommendedName>
    <alternativeName>
        <fullName evidence="18">Nitrogen regulation protein B</fullName>
    </alternativeName>
</protein>
<name>A0A2A2GF57_9BACT</name>
<dbReference type="GO" id="GO:0005737">
    <property type="term" value="C:cytoplasm"/>
    <property type="evidence" value="ECO:0007669"/>
    <property type="project" value="UniProtKB-SubCell"/>
</dbReference>
<evidence type="ECO:0000256" key="3">
    <source>
        <dbReference type="ARBA" id="ARBA00004496"/>
    </source>
</evidence>
<keyword evidence="10" id="KW-0479">Metal-binding</keyword>
<comment type="subcellular location">
    <subcellularLocation>
        <location evidence="3">Cytoplasm</location>
    </subcellularLocation>
</comment>
<dbReference type="SMART" id="SM00387">
    <property type="entry name" value="HATPase_c"/>
    <property type="match status" value="1"/>
</dbReference>
<evidence type="ECO:0000256" key="11">
    <source>
        <dbReference type="ARBA" id="ARBA00022741"/>
    </source>
</evidence>
<dbReference type="PRINTS" id="PR00344">
    <property type="entry name" value="BCTRLSENSOR"/>
</dbReference>
<dbReference type="GO" id="GO:0005524">
    <property type="term" value="F:ATP binding"/>
    <property type="evidence" value="ECO:0007669"/>
    <property type="project" value="UniProtKB-KW"/>
</dbReference>
<feature type="coiled-coil region" evidence="19">
    <location>
        <begin position="7"/>
        <end position="41"/>
    </location>
</feature>
<comment type="function">
    <text evidence="17">Member of the two-component regulatory system NreB/NreC involved in the control of dissimilatory nitrate/nitrite reduction in response to oxygen. NreB functions as a direct oxygen sensor histidine kinase which is autophosphorylated, in the absence of oxygen, probably at the conserved histidine residue, and transfers its phosphate group probably to a conserved aspartate residue of NreC. NreB/NreC activates the expression of the nitrate (narGHJI) and nitrite (nir) reductase operons, as well as the putative nitrate transporter gene narT.</text>
</comment>
<organism evidence="21 22">
    <name type="scientific">Fodinibius salipaludis</name>
    <dbReference type="NCBI Taxonomy" id="2032627"/>
    <lineage>
        <taxon>Bacteria</taxon>
        <taxon>Pseudomonadati</taxon>
        <taxon>Balneolota</taxon>
        <taxon>Balneolia</taxon>
        <taxon>Balneolales</taxon>
        <taxon>Balneolaceae</taxon>
        <taxon>Fodinibius</taxon>
    </lineage>
</organism>
<dbReference type="Gene3D" id="1.20.5.1930">
    <property type="match status" value="1"/>
</dbReference>
<dbReference type="InterPro" id="IPR003594">
    <property type="entry name" value="HATPase_dom"/>
</dbReference>
<dbReference type="InterPro" id="IPR050482">
    <property type="entry name" value="Sensor_HK_TwoCompSys"/>
</dbReference>
<evidence type="ECO:0000256" key="2">
    <source>
        <dbReference type="ARBA" id="ARBA00001966"/>
    </source>
</evidence>
<dbReference type="EMBL" id="NSKE01000001">
    <property type="protein sequence ID" value="PAU95567.1"/>
    <property type="molecule type" value="Genomic_DNA"/>
</dbReference>
<dbReference type="Pfam" id="PF02518">
    <property type="entry name" value="HATPase_c"/>
    <property type="match status" value="1"/>
</dbReference>
<keyword evidence="15" id="KW-0902">Two-component regulatory system</keyword>
<evidence type="ECO:0000256" key="17">
    <source>
        <dbReference type="ARBA" id="ARBA00024827"/>
    </source>
</evidence>
<evidence type="ECO:0000256" key="19">
    <source>
        <dbReference type="SAM" id="Coils"/>
    </source>
</evidence>
<evidence type="ECO:0000256" key="4">
    <source>
        <dbReference type="ARBA" id="ARBA00012438"/>
    </source>
</evidence>
<dbReference type="GO" id="GO:0016020">
    <property type="term" value="C:membrane"/>
    <property type="evidence" value="ECO:0007669"/>
    <property type="project" value="InterPro"/>
</dbReference>
<evidence type="ECO:0000256" key="18">
    <source>
        <dbReference type="ARBA" id="ARBA00030800"/>
    </source>
</evidence>
<keyword evidence="22" id="KW-1185">Reference proteome</keyword>
<keyword evidence="12" id="KW-0418">Kinase</keyword>
<evidence type="ECO:0000256" key="12">
    <source>
        <dbReference type="ARBA" id="ARBA00022777"/>
    </source>
</evidence>
<keyword evidence="13" id="KW-0067">ATP-binding</keyword>
<dbReference type="InterPro" id="IPR011712">
    <property type="entry name" value="Sig_transdc_His_kin_sub3_dim/P"/>
</dbReference>
<sequence length="251" mass="28653">MVISKESNNEYNDLDKLKEKNKKLKEKLKIQEEKNRKYKKALANKSLIERWKIGTYLHDDLAQQLASAKISVCILRDELSKENLSEICNEIINIIDESLREVRDLSHDIIPLDVEKEGVEKALNHLKRQVENQHNIKCRLQTDEILHKINSRKVATNLYHITQEAIKNAINHGKANNIKIVLIEHEQQLYLHVKDDGSGLDSKNGSGGMGITIMKHRAEVIGGSLRIKDAKEDGYSTCVTCTLPLESLEDQ</sequence>
<evidence type="ECO:0000256" key="6">
    <source>
        <dbReference type="ARBA" id="ARBA00022485"/>
    </source>
</evidence>
<keyword evidence="7" id="KW-0963">Cytoplasm</keyword>
<reference evidence="21 22" key="1">
    <citation type="submission" date="2017-08" db="EMBL/GenBank/DDBJ databases">
        <title>Aliifodinibius alkalisoli sp. nov., isolated from saline alkaline soil.</title>
        <authorList>
            <person name="Liu D."/>
            <person name="Zhang G."/>
        </authorList>
    </citation>
    <scope>NUCLEOTIDE SEQUENCE [LARGE SCALE GENOMIC DNA]</scope>
    <source>
        <strain evidence="21 22">WN023</strain>
    </source>
</reference>
<dbReference type="EC" id="2.7.13.3" evidence="4"/>
<keyword evidence="9" id="KW-0808">Transferase</keyword>
<dbReference type="PANTHER" id="PTHR24421">
    <property type="entry name" value="NITRATE/NITRITE SENSOR PROTEIN NARX-RELATED"/>
    <property type="match status" value="1"/>
</dbReference>
<dbReference type="Proteomes" id="UP000218831">
    <property type="component" value="Unassembled WGS sequence"/>
</dbReference>
<dbReference type="GO" id="GO:0046983">
    <property type="term" value="F:protein dimerization activity"/>
    <property type="evidence" value="ECO:0007669"/>
    <property type="project" value="InterPro"/>
</dbReference>
<dbReference type="AlphaFoldDB" id="A0A2A2GF57"/>
<dbReference type="GO" id="GO:0046872">
    <property type="term" value="F:metal ion binding"/>
    <property type="evidence" value="ECO:0007669"/>
    <property type="project" value="UniProtKB-KW"/>
</dbReference>
<evidence type="ECO:0000256" key="10">
    <source>
        <dbReference type="ARBA" id="ARBA00022723"/>
    </source>
</evidence>
<keyword evidence="11" id="KW-0547">Nucleotide-binding</keyword>
<proteinExistence type="predicted"/>
<evidence type="ECO:0000256" key="1">
    <source>
        <dbReference type="ARBA" id="ARBA00000085"/>
    </source>
</evidence>
<comment type="caution">
    <text evidence="21">The sequence shown here is derived from an EMBL/GenBank/DDBJ whole genome shotgun (WGS) entry which is preliminary data.</text>
</comment>
<dbReference type="SUPFAM" id="SSF55874">
    <property type="entry name" value="ATPase domain of HSP90 chaperone/DNA topoisomerase II/histidine kinase"/>
    <property type="match status" value="1"/>
</dbReference>
<accession>A0A2A2GF57</accession>
<keyword evidence="14" id="KW-0408">Iron</keyword>
<comment type="catalytic activity">
    <reaction evidence="1">
        <text>ATP + protein L-histidine = ADP + protein N-phospho-L-histidine.</text>
        <dbReference type="EC" id="2.7.13.3"/>
    </reaction>
</comment>
<evidence type="ECO:0000256" key="5">
    <source>
        <dbReference type="ARBA" id="ARBA00017322"/>
    </source>
</evidence>
<dbReference type="GO" id="GO:0000155">
    <property type="term" value="F:phosphorelay sensor kinase activity"/>
    <property type="evidence" value="ECO:0007669"/>
    <property type="project" value="InterPro"/>
</dbReference>
<keyword evidence="19" id="KW-0175">Coiled coil</keyword>
<dbReference type="GO" id="GO:0051539">
    <property type="term" value="F:4 iron, 4 sulfur cluster binding"/>
    <property type="evidence" value="ECO:0007669"/>
    <property type="project" value="UniProtKB-KW"/>
</dbReference>
<dbReference type="InterPro" id="IPR036890">
    <property type="entry name" value="HATPase_C_sf"/>
</dbReference>
<dbReference type="CDD" id="cd16917">
    <property type="entry name" value="HATPase_UhpB-NarQ-NarX-like"/>
    <property type="match status" value="1"/>
</dbReference>